<dbReference type="OrthoDB" id="7620199at2"/>
<name>A0A369TKC4_9RHOB</name>
<dbReference type="RefSeq" id="WP_114511354.1">
    <property type="nucleotide sequence ID" value="NZ_QPMK01000009.1"/>
</dbReference>
<feature type="chain" id="PRO_5016777493" evidence="1">
    <location>
        <begin position="26"/>
        <end position="99"/>
    </location>
</feature>
<proteinExistence type="predicted"/>
<sequence>MNMNSFAACALALGLLNSLSGCGTAAGAAGTAIASSAASGAMASGSNRARFMRQDCDQLAAEIASAKRAMINPVAIPSTRAYIRDARAVADEKGCPPDA</sequence>
<keyword evidence="1" id="KW-0732">Signal</keyword>
<comment type="caution">
    <text evidence="2">The sequence shown here is derived from an EMBL/GenBank/DDBJ whole genome shotgun (WGS) entry which is preliminary data.</text>
</comment>
<accession>A0A369TKC4</accession>
<dbReference type="Proteomes" id="UP000253977">
    <property type="component" value="Unassembled WGS sequence"/>
</dbReference>
<gene>
    <name evidence="2" type="ORF">DU478_12765</name>
</gene>
<evidence type="ECO:0000313" key="3">
    <source>
        <dbReference type="Proteomes" id="UP000253977"/>
    </source>
</evidence>
<reference evidence="2 3" key="1">
    <citation type="submission" date="2018-07" db="EMBL/GenBank/DDBJ databases">
        <title>Thalassococcus profundi sp. nov., a marine bacterium isolated from deep seawater of Okinawa Trough.</title>
        <authorList>
            <person name="Yu M."/>
        </authorList>
    </citation>
    <scope>NUCLEOTIDE SEQUENCE [LARGE SCALE GENOMIC DNA]</scope>
    <source>
        <strain evidence="2 3">WRAS1</strain>
    </source>
</reference>
<evidence type="ECO:0000313" key="2">
    <source>
        <dbReference type="EMBL" id="RDD65789.1"/>
    </source>
</evidence>
<dbReference type="AlphaFoldDB" id="A0A369TKC4"/>
<keyword evidence="3" id="KW-1185">Reference proteome</keyword>
<protein>
    <submittedName>
        <fullName evidence="2">Uncharacterized protein</fullName>
    </submittedName>
</protein>
<feature type="signal peptide" evidence="1">
    <location>
        <begin position="1"/>
        <end position="25"/>
    </location>
</feature>
<evidence type="ECO:0000256" key="1">
    <source>
        <dbReference type="SAM" id="SignalP"/>
    </source>
</evidence>
<organism evidence="2 3">
    <name type="scientific">Thalassococcus profundi</name>
    <dbReference type="NCBI Taxonomy" id="2282382"/>
    <lineage>
        <taxon>Bacteria</taxon>
        <taxon>Pseudomonadati</taxon>
        <taxon>Pseudomonadota</taxon>
        <taxon>Alphaproteobacteria</taxon>
        <taxon>Rhodobacterales</taxon>
        <taxon>Roseobacteraceae</taxon>
        <taxon>Thalassococcus</taxon>
    </lineage>
</organism>
<dbReference type="EMBL" id="QPMK01000009">
    <property type="protein sequence ID" value="RDD65789.1"/>
    <property type="molecule type" value="Genomic_DNA"/>
</dbReference>